<dbReference type="GO" id="GO:0004674">
    <property type="term" value="F:protein serine/threonine kinase activity"/>
    <property type="evidence" value="ECO:0007669"/>
    <property type="project" value="UniProtKB-KW"/>
</dbReference>
<evidence type="ECO:0000256" key="6">
    <source>
        <dbReference type="ARBA" id="ARBA00022777"/>
    </source>
</evidence>
<evidence type="ECO:0000256" key="5">
    <source>
        <dbReference type="ARBA" id="ARBA00022741"/>
    </source>
</evidence>
<dbReference type="InterPro" id="IPR000719">
    <property type="entry name" value="Prot_kinase_dom"/>
</dbReference>
<dbReference type="InterPro" id="IPR008271">
    <property type="entry name" value="Ser/Thr_kinase_AS"/>
</dbReference>
<evidence type="ECO:0000256" key="2">
    <source>
        <dbReference type="ARBA" id="ARBA00022527"/>
    </source>
</evidence>
<dbReference type="Pfam" id="PF13499">
    <property type="entry name" value="EF-hand_7"/>
    <property type="match status" value="1"/>
</dbReference>
<dbReference type="PROSITE" id="PS50011">
    <property type="entry name" value="PROTEIN_KINASE_DOM"/>
    <property type="match status" value="1"/>
</dbReference>
<keyword evidence="2" id="KW-0723">Serine/threonine-protein kinase</keyword>
<dbReference type="PROSITE" id="PS00018">
    <property type="entry name" value="EF_HAND_1"/>
    <property type="match status" value="1"/>
</dbReference>
<keyword evidence="8" id="KW-0067">ATP-binding</keyword>
<dbReference type="SUPFAM" id="SSF56112">
    <property type="entry name" value="Protein kinase-like (PK-like)"/>
    <property type="match status" value="1"/>
</dbReference>
<evidence type="ECO:0000256" key="1">
    <source>
        <dbReference type="ARBA" id="ARBA00001946"/>
    </source>
</evidence>
<comment type="caution">
    <text evidence="15">The sequence shown here is derived from an EMBL/GenBank/DDBJ whole genome shotgun (WGS) entry which is preliminary data.</text>
</comment>
<evidence type="ECO:0008006" key="17">
    <source>
        <dbReference type="Google" id="ProtNLM"/>
    </source>
</evidence>
<dbReference type="InterPro" id="IPR002048">
    <property type="entry name" value="EF_hand_dom"/>
</dbReference>
<dbReference type="Gene3D" id="1.10.510.10">
    <property type="entry name" value="Transferase(Phosphotransferase) domain 1"/>
    <property type="match status" value="1"/>
</dbReference>
<dbReference type="PROSITE" id="PS50042">
    <property type="entry name" value="CNMP_BINDING_3"/>
    <property type="match status" value="2"/>
</dbReference>
<keyword evidence="5" id="KW-0547">Nucleotide-binding</keyword>
<dbReference type="CDD" id="cd00051">
    <property type="entry name" value="EFh"/>
    <property type="match status" value="1"/>
</dbReference>
<sequence length="974" mass="107473">MNRVATKVKVGANKSTAVAAVAAVASSLVATTSSSTDTSSKDGDCTQRCNNGHDVIQQTIHHEHGNGDDCSGGQSLSFQSSKVASPTLEQQYVYPTPTVVTSNWSFISSTLEPYIRNITSHSRNLLMLDSGGGGGGRSSRRNMGNNTANDTSLMRLLTTQPPPLSIFNFAPNHHGQCQCEAVSTATVSQSSDMHSTLDANDDKFHHQHHHNRRLNIQRSRTLRILTSKATRGKSLSSSYDVDWNQVPMGEGAFGHVFLATSKRTGERVALKRIPKSLASREDFQREMEALLRIQKWGGHPHICALREHFEDDTPSGEDADTKNMKEEVGGYYYLILDLVEGGEMFDHLVNHGAYSEADAARLLREVASALDFLHGIGVVHNDIKPENLMLSTSETRDGSIQLVDFGCAEVEGEDDDDDDHDIDEILTISSSPRGGSNEGGGGKDGARKSPGAGGFTPAYSPPEAFANRDKPPLPPADMWALGIIVYIMLTGVHPFDETGRATDEEIEADICNVNLPLPLGPDHPYTRHLSPSARDLIRRLMERNPKERISAFEMLHHPWVTGKTASTNIMAGSDKRLDKFRKFKTRLQTQFFTDAVGWSDEAILTNEDETRRRTSLIERSFKAIDGSEQARKKLLSSSTSHTTNGVNAGVLASEAAPIPSPEGNEDGDGNDMTMSDYHDLLSENMQQKYFPKGHIVYKHVMTDDGIKNKRHAGDFFGEGALLHPLKIRSATIKCKTPVHVIEISREYFEKYMASSTGLGLALREKDKIRKRNRAKALLKLQSGMITETFKDGEQLYKEGDPGDSLYIVEKGVVDITAGGHQVIVAGEGNFCGEHSLLTGRSRNTTATCISKKGCVATRMLGRDFRKLMDASPLMKESLIDMMNRRDFKKAVVAKLGHKFPYLDPREAFDAVDVKRRGVLLLEDVAELMRNFDKNYTDGEVQSMMQTLDLSNDGQISFDEFTKIFIGDIRTTQSM</sequence>
<evidence type="ECO:0000313" key="15">
    <source>
        <dbReference type="EMBL" id="KAL3770560.1"/>
    </source>
</evidence>
<dbReference type="PANTHER" id="PTHR24349">
    <property type="entry name" value="SERINE/THREONINE-PROTEIN KINASE"/>
    <property type="match status" value="1"/>
</dbReference>
<dbReference type="PROSITE" id="PS50222">
    <property type="entry name" value="EF_HAND_2"/>
    <property type="match status" value="1"/>
</dbReference>
<gene>
    <name evidence="15" type="ORF">ACHAWU_007832</name>
</gene>
<dbReference type="SUPFAM" id="SSF51206">
    <property type="entry name" value="cAMP-binding domain-like"/>
    <property type="match status" value="2"/>
</dbReference>
<dbReference type="PROSITE" id="PS00889">
    <property type="entry name" value="CNMP_BINDING_2"/>
    <property type="match status" value="1"/>
</dbReference>
<dbReference type="GO" id="GO:0030553">
    <property type="term" value="F:cGMP binding"/>
    <property type="evidence" value="ECO:0007669"/>
    <property type="project" value="UniProtKB-KW"/>
</dbReference>
<accession>A0ABD3N3A1</accession>
<evidence type="ECO:0000256" key="4">
    <source>
        <dbReference type="ARBA" id="ARBA00022679"/>
    </source>
</evidence>
<name>A0ABD3N3A1_9STRA</name>
<dbReference type="InterPro" id="IPR018488">
    <property type="entry name" value="cNMP-bd_CS"/>
</dbReference>
<dbReference type="InterPro" id="IPR011009">
    <property type="entry name" value="Kinase-like_dom_sf"/>
</dbReference>
<evidence type="ECO:0000256" key="8">
    <source>
        <dbReference type="ARBA" id="ARBA00022840"/>
    </source>
</evidence>
<feature type="domain" description="Protein kinase" evidence="12">
    <location>
        <begin position="242"/>
        <end position="560"/>
    </location>
</feature>
<evidence type="ECO:0000256" key="9">
    <source>
        <dbReference type="ARBA" id="ARBA00022992"/>
    </source>
</evidence>
<evidence type="ECO:0000313" key="16">
    <source>
        <dbReference type="Proteomes" id="UP001530293"/>
    </source>
</evidence>
<dbReference type="Gene3D" id="2.60.120.10">
    <property type="entry name" value="Jelly Rolls"/>
    <property type="match status" value="2"/>
</dbReference>
<comment type="similarity">
    <text evidence="10">Belongs to the protein kinase superfamily. Ser/Thr protein kinase family. CDPK subfamily.</text>
</comment>
<dbReference type="InterPro" id="IPR001751">
    <property type="entry name" value="S100/CaBP7/8-like_CS"/>
</dbReference>
<organism evidence="15 16">
    <name type="scientific">Discostella pseudostelligera</name>
    <dbReference type="NCBI Taxonomy" id="259834"/>
    <lineage>
        <taxon>Eukaryota</taxon>
        <taxon>Sar</taxon>
        <taxon>Stramenopiles</taxon>
        <taxon>Ochrophyta</taxon>
        <taxon>Bacillariophyta</taxon>
        <taxon>Coscinodiscophyceae</taxon>
        <taxon>Thalassiosirophycidae</taxon>
        <taxon>Stephanodiscales</taxon>
        <taxon>Stephanodiscaceae</taxon>
        <taxon>Discostella</taxon>
    </lineage>
</organism>
<dbReference type="PROSITE" id="PS00303">
    <property type="entry name" value="S100_CABP"/>
    <property type="match status" value="1"/>
</dbReference>
<dbReference type="SUPFAM" id="SSF47473">
    <property type="entry name" value="EF-hand"/>
    <property type="match status" value="1"/>
</dbReference>
<evidence type="ECO:0000259" key="14">
    <source>
        <dbReference type="PROSITE" id="PS50222"/>
    </source>
</evidence>
<evidence type="ECO:0000256" key="7">
    <source>
        <dbReference type="ARBA" id="ARBA00022837"/>
    </source>
</evidence>
<protein>
    <recommendedName>
        <fullName evidence="17">cGMP-dependent protein kinase</fullName>
    </recommendedName>
</protein>
<feature type="domain" description="Cyclic nucleotide-binding" evidence="13">
    <location>
        <begin position="768"/>
        <end position="885"/>
    </location>
</feature>
<dbReference type="SMART" id="SM00220">
    <property type="entry name" value="S_TKc"/>
    <property type="match status" value="1"/>
</dbReference>
<proteinExistence type="inferred from homology"/>
<keyword evidence="4" id="KW-0808">Transferase</keyword>
<reference evidence="15 16" key="1">
    <citation type="submission" date="2024-10" db="EMBL/GenBank/DDBJ databases">
        <title>Updated reference genomes for cyclostephanoid diatoms.</title>
        <authorList>
            <person name="Roberts W.R."/>
            <person name="Alverson A.J."/>
        </authorList>
    </citation>
    <scope>NUCLEOTIDE SEQUENCE [LARGE SCALE GENOMIC DNA]</scope>
    <source>
        <strain evidence="15 16">AJA232-27</strain>
    </source>
</reference>
<dbReference type="CDD" id="cd00038">
    <property type="entry name" value="CAP_ED"/>
    <property type="match status" value="2"/>
</dbReference>
<evidence type="ECO:0000259" key="13">
    <source>
        <dbReference type="PROSITE" id="PS50042"/>
    </source>
</evidence>
<dbReference type="GO" id="GO:0005524">
    <property type="term" value="F:ATP binding"/>
    <property type="evidence" value="ECO:0007669"/>
    <property type="project" value="UniProtKB-KW"/>
</dbReference>
<dbReference type="SMART" id="SM00100">
    <property type="entry name" value="cNMP"/>
    <property type="match status" value="1"/>
</dbReference>
<feature type="region of interest" description="Disordered" evidence="11">
    <location>
        <begin position="650"/>
        <end position="676"/>
    </location>
</feature>
<evidence type="ECO:0000256" key="3">
    <source>
        <dbReference type="ARBA" id="ARBA00022535"/>
    </source>
</evidence>
<feature type="region of interest" description="Disordered" evidence="11">
    <location>
        <begin position="426"/>
        <end position="470"/>
    </location>
</feature>
<dbReference type="InterPro" id="IPR014710">
    <property type="entry name" value="RmlC-like_jellyroll"/>
</dbReference>
<dbReference type="SMART" id="SM00054">
    <property type="entry name" value="EFh"/>
    <property type="match status" value="2"/>
</dbReference>
<evidence type="ECO:0000259" key="12">
    <source>
        <dbReference type="PROSITE" id="PS50011"/>
    </source>
</evidence>
<dbReference type="InterPro" id="IPR018490">
    <property type="entry name" value="cNMP-bd_dom_sf"/>
</dbReference>
<keyword evidence="7" id="KW-0106">Calcium</keyword>
<keyword evidence="3" id="KW-0140">cGMP</keyword>
<dbReference type="Gene3D" id="1.10.238.10">
    <property type="entry name" value="EF-hand"/>
    <property type="match status" value="1"/>
</dbReference>
<dbReference type="InterPro" id="IPR000595">
    <property type="entry name" value="cNMP-bd_dom"/>
</dbReference>
<comment type="cofactor">
    <cofactor evidence="1">
        <name>Mg(2+)</name>
        <dbReference type="ChEBI" id="CHEBI:18420"/>
    </cofactor>
</comment>
<dbReference type="AlphaFoldDB" id="A0ABD3N3A1"/>
<dbReference type="InterPro" id="IPR050205">
    <property type="entry name" value="CDPK_Ser/Thr_kinases"/>
</dbReference>
<feature type="domain" description="Cyclic nucleotide-binding" evidence="13">
    <location>
        <begin position="713"/>
        <end position="752"/>
    </location>
</feature>
<dbReference type="Pfam" id="PF00069">
    <property type="entry name" value="Pkinase"/>
    <property type="match status" value="2"/>
</dbReference>
<dbReference type="InterPro" id="IPR011992">
    <property type="entry name" value="EF-hand-dom_pair"/>
</dbReference>
<keyword evidence="6" id="KW-0418">Kinase</keyword>
<evidence type="ECO:0000256" key="11">
    <source>
        <dbReference type="SAM" id="MobiDB-lite"/>
    </source>
</evidence>
<dbReference type="EMBL" id="JALLBG020000039">
    <property type="protein sequence ID" value="KAL3770560.1"/>
    <property type="molecule type" value="Genomic_DNA"/>
</dbReference>
<dbReference type="Pfam" id="PF00027">
    <property type="entry name" value="cNMP_binding"/>
    <property type="match status" value="1"/>
</dbReference>
<evidence type="ECO:0000256" key="10">
    <source>
        <dbReference type="ARBA" id="ARBA00024334"/>
    </source>
</evidence>
<dbReference type="PROSITE" id="PS00108">
    <property type="entry name" value="PROTEIN_KINASE_ST"/>
    <property type="match status" value="1"/>
</dbReference>
<keyword evidence="9" id="KW-0142">cGMP-binding</keyword>
<dbReference type="Proteomes" id="UP001530293">
    <property type="component" value="Unassembled WGS sequence"/>
</dbReference>
<dbReference type="InterPro" id="IPR018247">
    <property type="entry name" value="EF_Hand_1_Ca_BS"/>
</dbReference>
<keyword evidence="16" id="KW-1185">Reference proteome</keyword>
<feature type="domain" description="EF-hand" evidence="14">
    <location>
        <begin position="935"/>
        <end position="970"/>
    </location>
</feature>